<evidence type="ECO:0000313" key="2">
    <source>
        <dbReference type="EMBL" id="RZC80694.1"/>
    </source>
</evidence>
<proteinExistence type="predicted"/>
<dbReference type="InterPro" id="IPR013187">
    <property type="entry name" value="F-box-assoc_dom_typ3"/>
</dbReference>
<dbReference type="OrthoDB" id="5319261at2759"/>
<protein>
    <recommendedName>
        <fullName evidence="1">F-box associated beta-propeller type 3 domain-containing protein</fullName>
    </recommendedName>
</protein>
<sequence>MKTEITAIVRPKGKVVQRNFSLTVLNSGLKGEKLYFRNVCGATISCDNFKQMVKSKLRCMGLSAEIGVEIFWGNDRIECELDFFEMWRVAAEDKDGYVTLHVDIIGGGDADMDTGDGVGVDMASNNGFDMGGGVGVGVDMAVSIRGISIENLDDGVLENILFWLPLGTPSSQAKRVCKLWKNILSNRRNNEVGFLFACRDYKDALEDGKIHLCFEAEYDHIDCNEMNYYYSHETLMEMEHCRFVFKSYPVYDIMVGSCNGLVCFQKEDPGDRYVQEPFAICNPLTGEFIYLKENLRADLNMVWEFRAVVVSNGFGYCHITGEYKVVRLYSISEERRVSYAQVYTIGSNKWRDMETLIDGTLFYDSGPGIFANGFLHWLGNEQEAGRIVFFDLEDEKFGELPLPPSEADEDDYSNPKNELKLLGGNLCWFKRTWSRIDIWAYKKNVVNADNNRYEIEEHDQNSWNWVKDFSIEYCSGFYDCGGLYDQPFAITKSNQVLVLGASHIYCYDPETRTIRSRRKDMGMKQVIPHANSYVSLKDFGETWYGPGTQGAQQFPDK</sequence>
<dbReference type="EMBL" id="CM010724">
    <property type="protein sequence ID" value="RZC80694.1"/>
    <property type="molecule type" value="Genomic_DNA"/>
</dbReference>
<dbReference type="Gramene" id="RZC80694">
    <property type="protein sequence ID" value="RZC80694"/>
    <property type="gene ID" value="C5167_043270"/>
</dbReference>
<dbReference type="PANTHER" id="PTHR31672">
    <property type="entry name" value="BNACNNG10540D PROTEIN"/>
    <property type="match status" value="1"/>
</dbReference>
<evidence type="ECO:0000259" key="1">
    <source>
        <dbReference type="Pfam" id="PF08268"/>
    </source>
</evidence>
<reference evidence="2 3" key="1">
    <citation type="journal article" date="2018" name="Science">
        <title>The opium poppy genome and morphinan production.</title>
        <authorList>
            <person name="Guo L."/>
            <person name="Winzer T."/>
            <person name="Yang X."/>
            <person name="Li Y."/>
            <person name="Ning Z."/>
            <person name="He Z."/>
            <person name="Teodor R."/>
            <person name="Lu Y."/>
            <person name="Bowser T.A."/>
            <person name="Graham I.A."/>
            <person name="Ye K."/>
        </authorList>
    </citation>
    <scope>NUCLEOTIDE SEQUENCE [LARGE SCALE GENOMIC DNA]</scope>
    <source>
        <strain evidence="3">cv. HN1</strain>
        <tissue evidence="2">Leaves</tissue>
    </source>
</reference>
<organism evidence="2 3">
    <name type="scientific">Papaver somniferum</name>
    <name type="common">Opium poppy</name>
    <dbReference type="NCBI Taxonomy" id="3469"/>
    <lineage>
        <taxon>Eukaryota</taxon>
        <taxon>Viridiplantae</taxon>
        <taxon>Streptophyta</taxon>
        <taxon>Embryophyta</taxon>
        <taxon>Tracheophyta</taxon>
        <taxon>Spermatophyta</taxon>
        <taxon>Magnoliopsida</taxon>
        <taxon>Ranunculales</taxon>
        <taxon>Papaveraceae</taxon>
        <taxon>Papaveroideae</taxon>
        <taxon>Papaver</taxon>
    </lineage>
</organism>
<dbReference type="NCBIfam" id="TIGR01640">
    <property type="entry name" value="F_box_assoc_1"/>
    <property type="match status" value="1"/>
</dbReference>
<dbReference type="Proteomes" id="UP000316621">
    <property type="component" value="Chromosome 10"/>
</dbReference>
<dbReference type="InterPro" id="IPR017451">
    <property type="entry name" value="F-box-assoc_interact_dom"/>
</dbReference>
<keyword evidence="3" id="KW-1185">Reference proteome</keyword>
<dbReference type="InterPro" id="IPR050796">
    <property type="entry name" value="SCF_F-box_component"/>
</dbReference>
<accession>A0A4Y7L577</accession>
<dbReference type="AlphaFoldDB" id="A0A4Y7L577"/>
<evidence type="ECO:0000313" key="3">
    <source>
        <dbReference type="Proteomes" id="UP000316621"/>
    </source>
</evidence>
<dbReference type="Pfam" id="PF08268">
    <property type="entry name" value="FBA_3"/>
    <property type="match status" value="1"/>
</dbReference>
<name>A0A4Y7L577_PAPSO</name>
<gene>
    <name evidence="2" type="ORF">C5167_043270</name>
</gene>
<feature type="domain" description="F-box associated beta-propeller type 3" evidence="1">
    <location>
        <begin position="235"/>
        <end position="519"/>
    </location>
</feature>
<dbReference type="PANTHER" id="PTHR31672:SF13">
    <property type="entry name" value="F-BOX PROTEIN CPR30-LIKE"/>
    <property type="match status" value="1"/>
</dbReference>